<evidence type="ECO:0000256" key="3">
    <source>
        <dbReference type="ARBA" id="ARBA00005708"/>
    </source>
</evidence>
<dbReference type="GO" id="GO:0046656">
    <property type="term" value="P:folic acid biosynthetic process"/>
    <property type="evidence" value="ECO:0007669"/>
    <property type="project" value="UniProtKB-UniRule"/>
</dbReference>
<evidence type="ECO:0000256" key="6">
    <source>
        <dbReference type="RuleBase" id="RU362079"/>
    </source>
</evidence>
<dbReference type="UniPathway" id="UPA00077">
    <property type="reaction ID" value="UER00154"/>
</dbReference>
<protein>
    <recommendedName>
        <fullName evidence="6">7,8-dihydroneopterin aldolase</fullName>
        <ecNumber evidence="6">4.1.2.25</ecNumber>
    </recommendedName>
</protein>
<dbReference type="PANTHER" id="PTHR42844">
    <property type="entry name" value="DIHYDRONEOPTERIN ALDOLASE 1-RELATED"/>
    <property type="match status" value="1"/>
</dbReference>
<dbReference type="NCBIfam" id="TIGR00526">
    <property type="entry name" value="folB_dom"/>
    <property type="match status" value="1"/>
</dbReference>
<dbReference type="InterPro" id="IPR043133">
    <property type="entry name" value="GTP-CH-I_C/QueF"/>
</dbReference>
<sequence length="120" mass="13163">MDTVFLQALTLRSVIGVRPWERSFAQRLELDLSLSVDTRNAAARDAIDAAVDYAALSERLTQRAADADCQLIETLAERLAMAVLEDTRIESVELTLRKPGAVPAARSVGVRIIRSQSEVP</sequence>
<dbReference type="PANTHER" id="PTHR42844:SF1">
    <property type="entry name" value="DIHYDRONEOPTERIN ALDOLASE 1-RELATED"/>
    <property type="match status" value="1"/>
</dbReference>
<evidence type="ECO:0000256" key="1">
    <source>
        <dbReference type="ARBA" id="ARBA00001353"/>
    </source>
</evidence>
<evidence type="ECO:0000313" key="9">
    <source>
        <dbReference type="Proteomes" id="UP000292298"/>
    </source>
</evidence>
<evidence type="ECO:0000256" key="5">
    <source>
        <dbReference type="ARBA" id="ARBA00023239"/>
    </source>
</evidence>
<comment type="catalytic activity">
    <reaction evidence="1 6">
        <text>7,8-dihydroneopterin = 6-hydroxymethyl-7,8-dihydropterin + glycolaldehyde</text>
        <dbReference type="Rhea" id="RHEA:10540"/>
        <dbReference type="ChEBI" id="CHEBI:17001"/>
        <dbReference type="ChEBI" id="CHEBI:17071"/>
        <dbReference type="ChEBI" id="CHEBI:44841"/>
        <dbReference type="EC" id="4.1.2.25"/>
    </reaction>
</comment>
<comment type="similarity">
    <text evidence="3 6">Belongs to the DHNA family.</text>
</comment>
<keyword evidence="9" id="KW-1185">Reference proteome</keyword>
<dbReference type="EC" id="4.1.2.25" evidence="6"/>
<evidence type="ECO:0000256" key="4">
    <source>
        <dbReference type="ARBA" id="ARBA00022909"/>
    </source>
</evidence>
<dbReference type="GO" id="GO:0046654">
    <property type="term" value="P:tetrahydrofolate biosynthetic process"/>
    <property type="evidence" value="ECO:0007669"/>
    <property type="project" value="UniProtKB-UniRule"/>
</dbReference>
<dbReference type="SMART" id="SM00905">
    <property type="entry name" value="FolB"/>
    <property type="match status" value="1"/>
</dbReference>
<comment type="caution">
    <text evidence="8">The sequence shown here is derived from an EMBL/GenBank/DDBJ whole genome shotgun (WGS) entry which is preliminary data.</text>
</comment>
<organism evidence="8 9">
    <name type="scientific">Spiribacter vilamensis</name>
    <dbReference type="NCBI Taxonomy" id="531306"/>
    <lineage>
        <taxon>Bacteria</taxon>
        <taxon>Pseudomonadati</taxon>
        <taxon>Pseudomonadota</taxon>
        <taxon>Gammaproteobacteria</taxon>
        <taxon>Chromatiales</taxon>
        <taxon>Ectothiorhodospiraceae</taxon>
        <taxon>Spiribacter</taxon>
    </lineage>
</organism>
<keyword evidence="4 6" id="KW-0289">Folate biosynthesis</keyword>
<evidence type="ECO:0000256" key="2">
    <source>
        <dbReference type="ARBA" id="ARBA00005013"/>
    </source>
</evidence>
<dbReference type="OrthoDB" id="9810587at2"/>
<keyword evidence="5 6" id="KW-0456">Lyase</keyword>
<evidence type="ECO:0000313" key="8">
    <source>
        <dbReference type="EMBL" id="RZU99430.1"/>
    </source>
</evidence>
<dbReference type="EMBL" id="SHLI01000001">
    <property type="protein sequence ID" value="RZU99430.1"/>
    <property type="molecule type" value="Genomic_DNA"/>
</dbReference>
<dbReference type="SUPFAM" id="SSF55620">
    <property type="entry name" value="Tetrahydrobiopterin biosynthesis enzymes-like"/>
    <property type="match status" value="1"/>
</dbReference>
<proteinExistence type="inferred from homology"/>
<dbReference type="GO" id="GO:0005737">
    <property type="term" value="C:cytoplasm"/>
    <property type="evidence" value="ECO:0007669"/>
    <property type="project" value="TreeGrafter"/>
</dbReference>
<dbReference type="InterPro" id="IPR006156">
    <property type="entry name" value="Dihydroneopterin_aldolase"/>
</dbReference>
<name>A0A4Q8D2A3_9GAMM</name>
<comment type="pathway">
    <text evidence="2 6">Cofactor biosynthesis; tetrahydrofolate biosynthesis; 2-amino-4-hydroxy-6-hydroxymethyl-7,8-dihydropteridine diphosphate from 7,8-dihydroneopterin triphosphate: step 3/4.</text>
</comment>
<reference evidence="8 9" key="1">
    <citation type="submission" date="2019-02" db="EMBL/GenBank/DDBJ databases">
        <title>Genomic Encyclopedia of Type Strains, Phase IV (KMG-IV): sequencing the most valuable type-strain genomes for metagenomic binning, comparative biology and taxonomic classification.</title>
        <authorList>
            <person name="Goeker M."/>
        </authorList>
    </citation>
    <scope>NUCLEOTIDE SEQUENCE [LARGE SCALE GENOMIC DNA]</scope>
    <source>
        <strain evidence="8 9">DSM 21056</strain>
    </source>
</reference>
<dbReference type="NCBIfam" id="TIGR00525">
    <property type="entry name" value="folB"/>
    <property type="match status" value="1"/>
</dbReference>
<dbReference type="Pfam" id="PF02152">
    <property type="entry name" value="FolB"/>
    <property type="match status" value="1"/>
</dbReference>
<gene>
    <name evidence="8" type="ORF">EV698_1720</name>
</gene>
<dbReference type="InterPro" id="IPR006157">
    <property type="entry name" value="FolB_dom"/>
</dbReference>
<evidence type="ECO:0000259" key="7">
    <source>
        <dbReference type="SMART" id="SM00905"/>
    </source>
</evidence>
<dbReference type="GO" id="GO:0004150">
    <property type="term" value="F:dihydroneopterin aldolase activity"/>
    <property type="evidence" value="ECO:0007669"/>
    <property type="project" value="UniProtKB-UniRule"/>
</dbReference>
<dbReference type="Proteomes" id="UP000292298">
    <property type="component" value="Unassembled WGS sequence"/>
</dbReference>
<feature type="domain" description="Dihydroneopterin aldolase/epimerase" evidence="7">
    <location>
        <begin position="4"/>
        <end position="114"/>
    </location>
</feature>
<comment type="function">
    <text evidence="6">Catalyzes the conversion of 7,8-dihydroneopterin to 6-hydroxymethyl-7,8-dihydropterin.</text>
</comment>
<dbReference type="Gene3D" id="3.30.1130.10">
    <property type="match status" value="1"/>
</dbReference>
<accession>A0A4Q8D2A3</accession>
<dbReference type="AlphaFoldDB" id="A0A4Q8D2A3"/>